<name>A0AAD7I0Q0_9AGAR</name>
<sequence length="206" mass="22952">MCTRTSGRVAAHAAAAPPPMTPLLLLRTPFVPRHTPNGLRRLMSDLQKFGWIREEFNTFKVGMTSWDLNWHRSGSPSFKTSPGVTGNMKDIAYCFASILTSNLSGVASPRWPRSITENHISGCTSRDTVFVTSLITEALTPHFPRYLPVAGETLHGQEINVPMALQNRDPSFHPHADESSRQRIVQTGGPIVKHVTGRRRLKFIQI</sequence>
<dbReference type="EMBL" id="JARKIB010000145">
    <property type="protein sequence ID" value="KAJ7732436.1"/>
    <property type="molecule type" value="Genomic_DNA"/>
</dbReference>
<dbReference type="AlphaFoldDB" id="A0AAD7I0Q0"/>
<reference evidence="1" key="1">
    <citation type="submission" date="2023-03" db="EMBL/GenBank/DDBJ databases">
        <title>Massive genome expansion in bonnet fungi (Mycena s.s.) driven by repeated elements and novel gene families across ecological guilds.</title>
        <authorList>
            <consortium name="Lawrence Berkeley National Laboratory"/>
            <person name="Harder C.B."/>
            <person name="Miyauchi S."/>
            <person name="Viragh M."/>
            <person name="Kuo A."/>
            <person name="Thoen E."/>
            <person name="Andreopoulos B."/>
            <person name="Lu D."/>
            <person name="Skrede I."/>
            <person name="Drula E."/>
            <person name="Henrissat B."/>
            <person name="Morin E."/>
            <person name="Kohler A."/>
            <person name="Barry K."/>
            <person name="LaButti K."/>
            <person name="Morin E."/>
            <person name="Salamov A."/>
            <person name="Lipzen A."/>
            <person name="Mereny Z."/>
            <person name="Hegedus B."/>
            <person name="Baldrian P."/>
            <person name="Stursova M."/>
            <person name="Weitz H."/>
            <person name="Taylor A."/>
            <person name="Grigoriev I.V."/>
            <person name="Nagy L.G."/>
            <person name="Martin F."/>
            <person name="Kauserud H."/>
        </authorList>
    </citation>
    <scope>NUCLEOTIDE SEQUENCE</scope>
    <source>
        <strain evidence="1">CBHHK182m</strain>
    </source>
</reference>
<gene>
    <name evidence="1" type="ORF">B0H16DRAFT_1468588</name>
</gene>
<comment type="caution">
    <text evidence="1">The sequence shown here is derived from an EMBL/GenBank/DDBJ whole genome shotgun (WGS) entry which is preliminary data.</text>
</comment>
<organism evidence="1 2">
    <name type="scientific">Mycena metata</name>
    <dbReference type="NCBI Taxonomy" id="1033252"/>
    <lineage>
        <taxon>Eukaryota</taxon>
        <taxon>Fungi</taxon>
        <taxon>Dikarya</taxon>
        <taxon>Basidiomycota</taxon>
        <taxon>Agaricomycotina</taxon>
        <taxon>Agaricomycetes</taxon>
        <taxon>Agaricomycetidae</taxon>
        <taxon>Agaricales</taxon>
        <taxon>Marasmiineae</taxon>
        <taxon>Mycenaceae</taxon>
        <taxon>Mycena</taxon>
    </lineage>
</organism>
<evidence type="ECO:0000313" key="2">
    <source>
        <dbReference type="Proteomes" id="UP001215598"/>
    </source>
</evidence>
<keyword evidence="2" id="KW-1185">Reference proteome</keyword>
<protein>
    <submittedName>
        <fullName evidence="1">Uncharacterized protein</fullName>
    </submittedName>
</protein>
<accession>A0AAD7I0Q0</accession>
<proteinExistence type="predicted"/>
<dbReference type="Proteomes" id="UP001215598">
    <property type="component" value="Unassembled WGS sequence"/>
</dbReference>
<evidence type="ECO:0000313" key="1">
    <source>
        <dbReference type="EMBL" id="KAJ7732436.1"/>
    </source>
</evidence>